<dbReference type="GO" id="GO:0009432">
    <property type="term" value="P:SOS response"/>
    <property type="evidence" value="ECO:0007669"/>
    <property type="project" value="TreeGrafter"/>
</dbReference>
<dbReference type="Gene3D" id="3.40.50.20">
    <property type="match status" value="1"/>
</dbReference>
<feature type="domain" description="ATP-grasp" evidence="2">
    <location>
        <begin position="289"/>
        <end position="479"/>
    </location>
</feature>
<dbReference type="GO" id="GO:0005737">
    <property type="term" value="C:cytoplasm"/>
    <property type="evidence" value="ECO:0007669"/>
    <property type="project" value="TreeGrafter"/>
</dbReference>
<dbReference type="InterPro" id="IPR025839">
    <property type="entry name" value="RLAN_dom"/>
</dbReference>
<dbReference type="InterPro" id="IPR013815">
    <property type="entry name" value="ATP_grasp_subdomain_1"/>
</dbReference>
<keyword evidence="1" id="KW-0067">ATP-binding</keyword>
<dbReference type="InterPro" id="IPR011761">
    <property type="entry name" value="ATP-grasp"/>
</dbReference>
<dbReference type="RefSeq" id="WP_139626829.1">
    <property type="nucleotide sequence ID" value="NZ_VDCI01000009.1"/>
</dbReference>
<dbReference type="SUPFAM" id="SSF56059">
    <property type="entry name" value="Glutathione synthetase ATP-binding domain-like"/>
    <property type="match status" value="1"/>
</dbReference>
<keyword evidence="3" id="KW-0436">Ligase</keyword>
<organism evidence="3 4">
    <name type="scientific">Prosthecochloris vibrioformis</name>
    <name type="common">Chlorobium vibrioforme</name>
    <dbReference type="NCBI Taxonomy" id="1098"/>
    <lineage>
        <taxon>Bacteria</taxon>
        <taxon>Pseudomonadati</taxon>
        <taxon>Chlorobiota</taxon>
        <taxon>Chlorobiia</taxon>
        <taxon>Chlorobiales</taxon>
        <taxon>Chlorobiaceae</taxon>
        <taxon>Prosthecochloris</taxon>
    </lineage>
</organism>
<name>A0A5C4RY45_PROVB</name>
<reference evidence="3 4" key="1">
    <citation type="submission" date="2019-05" db="EMBL/GenBank/DDBJ databases">
        <title>Draft Whole-Genome sequence of the green sulfur bacterium Prosthecochloris vibrioformis DSM 260.</title>
        <authorList>
            <person name="Meyer T.E."/>
            <person name="Kyndt J.A."/>
        </authorList>
    </citation>
    <scope>NUCLEOTIDE SEQUENCE [LARGE SCALE GENOMIC DNA]</scope>
    <source>
        <strain evidence="3 4">DSM 260</strain>
    </source>
</reference>
<protein>
    <submittedName>
        <fullName evidence="3">RimK family alpha-L-glutamate ligase</fullName>
    </submittedName>
</protein>
<dbReference type="AlphaFoldDB" id="A0A5C4RY45"/>
<dbReference type="Gene3D" id="3.30.1490.20">
    <property type="entry name" value="ATP-grasp fold, A domain"/>
    <property type="match status" value="1"/>
</dbReference>
<evidence type="ECO:0000259" key="2">
    <source>
        <dbReference type="PROSITE" id="PS50975"/>
    </source>
</evidence>
<dbReference type="InterPro" id="IPR013651">
    <property type="entry name" value="ATP-grasp_RimK-type"/>
</dbReference>
<dbReference type="Pfam" id="PF08443">
    <property type="entry name" value="RimK"/>
    <property type="match status" value="1"/>
</dbReference>
<sequence>MSKTIIVVSSMDEWCDYAHSDLVVDFEEYLKRYQERDQALQLINLAGSYDYLGKGYYCTLLAEARGHKVLPSLETLGGFNQPSEFRGFAGFPFISARGRRTRKIEEGEVEIFVVFGMTADSRFEAYAKNLFNLMNFPLLKVRLKKQGDRRWLIDTVLPVSLPELAPVEQDFFVEALERYHHRIWYRQRSRKGNSFDLAMLHNPEEEFPPSNRRALQQFISLAKKLDMHVELMTADDFRRLAEFDALFIRETTAVNHHTYSFAREAQRLGLEVIDDPASILRCTNKVYLHDLLVKNGIPAPQTRVLSRGTVTPEMLAGMTYPVVLKIPDGSFSRGISRADTPAEASRMLDELFKASHLVLAQQYLYTEFDWRIGILNHEPLFACRYYMAAGHWQIYSHTGKHAQPGEAEALPLRLVPTAVLKLAQRAGDLIGNGLYGVDIKQVGTECFVIEVNDNPNIDYGVEDAIIGDELYRSIINEFLRRLWKGRRG</sequence>
<keyword evidence="1" id="KW-0547">Nucleotide-binding</keyword>
<proteinExistence type="predicted"/>
<accession>A0A5C4RY45</accession>
<dbReference type="PANTHER" id="PTHR21621:SF0">
    <property type="entry name" value="BETA-CITRYLGLUTAMATE SYNTHASE B-RELATED"/>
    <property type="match status" value="1"/>
</dbReference>
<dbReference type="EMBL" id="VDCI01000009">
    <property type="protein sequence ID" value="TNJ36030.1"/>
    <property type="molecule type" value="Genomic_DNA"/>
</dbReference>
<comment type="caution">
    <text evidence="3">The sequence shown here is derived from an EMBL/GenBank/DDBJ whole genome shotgun (WGS) entry which is preliminary data.</text>
</comment>
<dbReference type="GO" id="GO:0018169">
    <property type="term" value="F:ribosomal S6-glutamic acid ligase activity"/>
    <property type="evidence" value="ECO:0007669"/>
    <property type="project" value="TreeGrafter"/>
</dbReference>
<dbReference type="Proteomes" id="UP000309544">
    <property type="component" value="Unassembled WGS sequence"/>
</dbReference>
<evidence type="ECO:0000313" key="4">
    <source>
        <dbReference type="Proteomes" id="UP000309544"/>
    </source>
</evidence>
<dbReference type="Pfam" id="PF14401">
    <property type="entry name" value="RLAN"/>
    <property type="match status" value="1"/>
</dbReference>
<dbReference type="PROSITE" id="PS50975">
    <property type="entry name" value="ATP_GRASP"/>
    <property type="match status" value="1"/>
</dbReference>
<evidence type="ECO:0000256" key="1">
    <source>
        <dbReference type="PROSITE-ProRule" id="PRU00409"/>
    </source>
</evidence>
<dbReference type="PANTHER" id="PTHR21621">
    <property type="entry name" value="RIBOSOMAL PROTEIN S6 MODIFICATION PROTEIN"/>
    <property type="match status" value="1"/>
</dbReference>
<dbReference type="GO" id="GO:0046872">
    <property type="term" value="F:metal ion binding"/>
    <property type="evidence" value="ECO:0007669"/>
    <property type="project" value="InterPro"/>
</dbReference>
<keyword evidence="4" id="KW-1185">Reference proteome</keyword>
<evidence type="ECO:0000313" key="3">
    <source>
        <dbReference type="EMBL" id="TNJ36030.1"/>
    </source>
</evidence>
<dbReference type="Gene3D" id="3.30.470.20">
    <property type="entry name" value="ATP-grasp fold, B domain"/>
    <property type="match status" value="1"/>
</dbReference>
<dbReference type="GO" id="GO:0005524">
    <property type="term" value="F:ATP binding"/>
    <property type="evidence" value="ECO:0007669"/>
    <property type="project" value="UniProtKB-UniRule"/>
</dbReference>
<gene>
    <name evidence="3" type="ORF">FGF68_09300</name>
</gene>